<dbReference type="EMBL" id="ML179776">
    <property type="protein sequence ID" value="THU81838.1"/>
    <property type="molecule type" value="Genomic_DNA"/>
</dbReference>
<gene>
    <name evidence="2" type="ORF">K435DRAFT_844600</name>
</gene>
<organism evidence="2 3">
    <name type="scientific">Dendrothele bispora (strain CBS 962.96)</name>
    <dbReference type="NCBI Taxonomy" id="1314807"/>
    <lineage>
        <taxon>Eukaryota</taxon>
        <taxon>Fungi</taxon>
        <taxon>Dikarya</taxon>
        <taxon>Basidiomycota</taxon>
        <taxon>Agaricomycotina</taxon>
        <taxon>Agaricomycetes</taxon>
        <taxon>Agaricomycetidae</taxon>
        <taxon>Agaricales</taxon>
        <taxon>Agaricales incertae sedis</taxon>
        <taxon>Dendrothele</taxon>
    </lineage>
</organism>
<keyword evidence="3" id="KW-1185">Reference proteome</keyword>
<evidence type="ECO:0000313" key="2">
    <source>
        <dbReference type="EMBL" id="THU81838.1"/>
    </source>
</evidence>
<accession>A0A4S8L1K7</accession>
<dbReference type="Proteomes" id="UP000297245">
    <property type="component" value="Unassembled WGS sequence"/>
</dbReference>
<keyword evidence="1" id="KW-0853">WD repeat</keyword>
<evidence type="ECO:0000313" key="3">
    <source>
        <dbReference type="Proteomes" id="UP000297245"/>
    </source>
</evidence>
<feature type="repeat" description="WD" evidence="1">
    <location>
        <begin position="234"/>
        <end position="275"/>
    </location>
</feature>
<dbReference type="Gene3D" id="2.130.10.10">
    <property type="entry name" value="YVTN repeat-like/Quinoprotein amine dehydrogenase"/>
    <property type="match status" value="2"/>
</dbReference>
<dbReference type="SMART" id="SM00320">
    <property type="entry name" value="WD40"/>
    <property type="match status" value="6"/>
</dbReference>
<dbReference type="Pfam" id="PF00400">
    <property type="entry name" value="WD40"/>
    <property type="match status" value="4"/>
</dbReference>
<dbReference type="PROSITE" id="PS50294">
    <property type="entry name" value="WD_REPEATS_REGION"/>
    <property type="match status" value="2"/>
</dbReference>
<feature type="repeat" description="WD" evidence="1">
    <location>
        <begin position="424"/>
        <end position="445"/>
    </location>
</feature>
<dbReference type="InterPro" id="IPR015943">
    <property type="entry name" value="WD40/YVTN_repeat-like_dom_sf"/>
</dbReference>
<protein>
    <submittedName>
        <fullName evidence="2">WD40 repeat-like protein</fullName>
    </submittedName>
</protein>
<evidence type="ECO:0000256" key="1">
    <source>
        <dbReference type="PROSITE-ProRule" id="PRU00221"/>
    </source>
</evidence>
<dbReference type="InterPro" id="IPR001680">
    <property type="entry name" value="WD40_rpt"/>
</dbReference>
<dbReference type="PROSITE" id="PS50082">
    <property type="entry name" value="WD_REPEATS_2"/>
    <property type="match status" value="3"/>
</dbReference>
<sequence length="445" mass="49281">MYSTLKAVSSKDFFSTWEHALQNNFARDNQPATYFPGHPKRWGEELTRIDGVKFIALNDNGSLLGASNGGEIQLYDMPSMTLWRTLKGFEGQNNMTITFQPGHDKDGIVLVGLTDLRRDRVYRRVFKWYNLGDSEVDVDGNSFEEAAESAASVAAEIISKKSSFSRDDIDLSTLCQHMRDVLSSARMQLETQKGDVVVGHGMTFSRDGSFLLYIEDENTVVVVDSRTRQERFMLTGHTNNIMWVETSPDDGVIATSSWDRTVRIWKATNGQELRVLAGAESQCQSGAFSPDGSLVGVGAGDSVRVWNVENGDLLHTFGGFKDWVSKLAFSPDGKSLAVGSGRGALKVFDLMSGEENQTWEVKVQGGTGFVGILHVNYTSKGLLVFGYGDGRVFTYDQVTNQMGQFEHEPDRNEVLPGYGKKLVTPDGSLLISADFDGNVRIWRLE</sequence>
<dbReference type="OrthoDB" id="2911645at2759"/>
<proteinExistence type="predicted"/>
<reference evidence="2 3" key="1">
    <citation type="journal article" date="2019" name="Nat. Ecol. Evol.">
        <title>Megaphylogeny resolves global patterns of mushroom evolution.</title>
        <authorList>
            <person name="Varga T."/>
            <person name="Krizsan K."/>
            <person name="Foldi C."/>
            <person name="Dima B."/>
            <person name="Sanchez-Garcia M."/>
            <person name="Sanchez-Ramirez S."/>
            <person name="Szollosi G.J."/>
            <person name="Szarkandi J.G."/>
            <person name="Papp V."/>
            <person name="Albert L."/>
            <person name="Andreopoulos W."/>
            <person name="Angelini C."/>
            <person name="Antonin V."/>
            <person name="Barry K.W."/>
            <person name="Bougher N.L."/>
            <person name="Buchanan P."/>
            <person name="Buyck B."/>
            <person name="Bense V."/>
            <person name="Catcheside P."/>
            <person name="Chovatia M."/>
            <person name="Cooper J."/>
            <person name="Damon W."/>
            <person name="Desjardin D."/>
            <person name="Finy P."/>
            <person name="Geml J."/>
            <person name="Haridas S."/>
            <person name="Hughes K."/>
            <person name="Justo A."/>
            <person name="Karasinski D."/>
            <person name="Kautmanova I."/>
            <person name="Kiss B."/>
            <person name="Kocsube S."/>
            <person name="Kotiranta H."/>
            <person name="LaButti K.M."/>
            <person name="Lechner B.E."/>
            <person name="Liimatainen K."/>
            <person name="Lipzen A."/>
            <person name="Lukacs Z."/>
            <person name="Mihaltcheva S."/>
            <person name="Morgado L.N."/>
            <person name="Niskanen T."/>
            <person name="Noordeloos M.E."/>
            <person name="Ohm R.A."/>
            <person name="Ortiz-Santana B."/>
            <person name="Ovrebo C."/>
            <person name="Racz N."/>
            <person name="Riley R."/>
            <person name="Savchenko A."/>
            <person name="Shiryaev A."/>
            <person name="Soop K."/>
            <person name="Spirin V."/>
            <person name="Szebenyi C."/>
            <person name="Tomsovsky M."/>
            <person name="Tulloss R.E."/>
            <person name="Uehling J."/>
            <person name="Grigoriev I.V."/>
            <person name="Vagvolgyi C."/>
            <person name="Papp T."/>
            <person name="Martin F.M."/>
            <person name="Miettinen O."/>
            <person name="Hibbett D.S."/>
            <person name="Nagy L.G."/>
        </authorList>
    </citation>
    <scope>NUCLEOTIDE SEQUENCE [LARGE SCALE GENOMIC DNA]</scope>
    <source>
        <strain evidence="2 3">CBS 962.96</strain>
    </source>
</reference>
<dbReference type="AlphaFoldDB" id="A0A4S8L1K7"/>
<name>A0A4S8L1K7_DENBC</name>
<feature type="repeat" description="WD" evidence="1">
    <location>
        <begin position="317"/>
        <end position="358"/>
    </location>
</feature>
<dbReference type="PANTHER" id="PTHR19879:SF9">
    <property type="entry name" value="TRANSCRIPTION INITIATION FACTOR TFIID SUBUNIT 5"/>
    <property type="match status" value="1"/>
</dbReference>
<dbReference type="InterPro" id="IPR036322">
    <property type="entry name" value="WD40_repeat_dom_sf"/>
</dbReference>
<dbReference type="SUPFAM" id="SSF50978">
    <property type="entry name" value="WD40 repeat-like"/>
    <property type="match status" value="1"/>
</dbReference>
<dbReference type="PANTHER" id="PTHR19879">
    <property type="entry name" value="TRANSCRIPTION INITIATION FACTOR TFIID"/>
    <property type="match status" value="1"/>
</dbReference>
<dbReference type="CDD" id="cd00200">
    <property type="entry name" value="WD40"/>
    <property type="match status" value="1"/>
</dbReference>